<dbReference type="InterPro" id="IPR048494">
    <property type="entry name" value="Dit-like_N"/>
</dbReference>
<dbReference type="AlphaFoldDB" id="A0A231Q0G4"/>
<accession>A0A231Q0G4</accession>
<dbReference type="EMBL" id="LUGO01000035">
    <property type="protein sequence ID" value="OXS41056.1"/>
    <property type="molecule type" value="Genomic_DNA"/>
</dbReference>
<proteinExistence type="predicted"/>
<gene>
    <name evidence="2" type="ORF">AYP69_03555</name>
</gene>
<dbReference type="Pfam" id="PF21821">
    <property type="entry name" value="Dit_like"/>
    <property type="match status" value="1"/>
</dbReference>
<dbReference type="InterPro" id="IPR036779">
    <property type="entry name" value="LysM_dom_sf"/>
</dbReference>
<feature type="domain" description="LysM" evidence="1">
    <location>
        <begin position="144"/>
        <end position="188"/>
    </location>
</feature>
<comment type="caution">
    <text evidence="2">The sequence shown here is derived from an EMBL/GenBank/DDBJ whole genome shotgun (WGS) entry which is preliminary data.</text>
</comment>
<protein>
    <recommendedName>
        <fullName evidence="1">LysM domain-containing protein</fullName>
    </recommendedName>
</protein>
<dbReference type="Pfam" id="PF01476">
    <property type="entry name" value="LysM"/>
    <property type="match status" value="1"/>
</dbReference>
<reference evidence="2 3" key="1">
    <citation type="submission" date="2016-03" db="EMBL/GenBank/DDBJ databases">
        <title>Sequencing of Lactobacillus Species from Commercial Turkeys.</title>
        <authorList>
            <person name="Johnson T.J."/>
            <person name="Youmans B.P."/>
            <person name="Case K.A."/>
        </authorList>
    </citation>
    <scope>NUCLEOTIDE SEQUENCE [LARGE SCALE GENOMIC DNA]</scope>
    <source>
        <strain evidence="2 3">UMNLA1</strain>
    </source>
</reference>
<evidence type="ECO:0000313" key="2">
    <source>
        <dbReference type="EMBL" id="OXS41056.1"/>
    </source>
</evidence>
<dbReference type="PROSITE" id="PS51782">
    <property type="entry name" value="LYSM"/>
    <property type="match status" value="1"/>
</dbReference>
<dbReference type="InterPro" id="IPR018392">
    <property type="entry name" value="LysM"/>
</dbReference>
<dbReference type="RefSeq" id="WP_089144856.1">
    <property type="nucleotide sequence ID" value="NZ_LUGD01000002.1"/>
</dbReference>
<sequence length="188" mass="21532">MATLSDGKKTITISAESEDEEIENTVAQYPVQSGNLVTDHTQRASIGWKVEGKLYGKNHNEINNLWNQLVAWQYNGDRIFWNGAISHRDIIIEKVSKSYRDGGFENAVWVTLELKEAHIVSTSFVKVQHVGPVKPTPPPSPPQTWVTVRPGNTYWGWWRQYGTPIQTLRNWNHWPDRFIPVGARARVK</sequence>
<dbReference type="Proteomes" id="UP000215261">
    <property type="component" value="Unassembled WGS sequence"/>
</dbReference>
<organism evidence="2 3">
    <name type="scientific">Ligilactobacillus agilis</name>
    <dbReference type="NCBI Taxonomy" id="1601"/>
    <lineage>
        <taxon>Bacteria</taxon>
        <taxon>Bacillati</taxon>
        <taxon>Bacillota</taxon>
        <taxon>Bacilli</taxon>
        <taxon>Lactobacillales</taxon>
        <taxon>Lactobacillaceae</taxon>
        <taxon>Ligilactobacillus</taxon>
    </lineage>
</organism>
<evidence type="ECO:0000313" key="3">
    <source>
        <dbReference type="Proteomes" id="UP000215261"/>
    </source>
</evidence>
<name>A0A231Q0G4_9LACO</name>
<evidence type="ECO:0000259" key="1">
    <source>
        <dbReference type="PROSITE" id="PS51782"/>
    </source>
</evidence>
<dbReference type="SUPFAM" id="SSF54106">
    <property type="entry name" value="LysM domain"/>
    <property type="match status" value="1"/>
</dbReference>